<keyword evidence="2" id="KW-0472">Membrane</keyword>
<dbReference type="InParanoid" id="A0A139WPN2"/>
<keyword evidence="2" id="KW-1133">Transmembrane helix</keyword>
<dbReference type="PANTHER" id="PTHR10796:SF130">
    <property type="entry name" value="PATCHED DOMAIN-CONTAINING PROTEIN 3-LIKE PROTEIN"/>
    <property type="match status" value="1"/>
</dbReference>
<feature type="transmembrane region" description="Helical" evidence="2">
    <location>
        <begin position="455"/>
        <end position="478"/>
    </location>
</feature>
<dbReference type="AlphaFoldDB" id="A0A139WPN2"/>
<proteinExistence type="inferred from homology"/>
<organism evidence="4 5">
    <name type="scientific">Tribolium castaneum</name>
    <name type="common">Red flour beetle</name>
    <dbReference type="NCBI Taxonomy" id="7070"/>
    <lineage>
        <taxon>Eukaryota</taxon>
        <taxon>Metazoa</taxon>
        <taxon>Ecdysozoa</taxon>
        <taxon>Arthropoda</taxon>
        <taxon>Hexapoda</taxon>
        <taxon>Insecta</taxon>
        <taxon>Pterygota</taxon>
        <taxon>Neoptera</taxon>
        <taxon>Endopterygota</taxon>
        <taxon>Coleoptera</taxon>
        <taxon>Polyphaga</taxon>
        <taxon>Cucujiformia</taxon>
        <taxon>Tenebrionidae</taxon>
        <taxon>Tenebrionidae incertae sedis</taxon>
        <taxon>Tribolium</taxon>
    </lineage>
</organism>
<dbReference type="SUPFAM" id="SSF82866">
    <property type="entry name" value="Multidrug efflux transporter AcrB transmembrane domain"/>
    <property type="match status" value="2"/>
</dbReference>
<feature type="transmembrane region" description="Helical" evidence="2">
    <location>
        <begin position="776"/>
        <end position="798"/>
    </location>
</feature>
<feature type="transmembrane region" description="Helical" evidence="2">
    <location>
        <begin position="734"/>
        <end position="764"/>
    </location>
</feature>
<accession>A0A139WPN2</accession>
<feature type="transmembrane region" description="Helical" evidence="2">
    <location>
        <begin position="853"/>
        <end position="878"/>
    </location>
</feature>
<dbReference type="Pfam" id="PF12349">
    <property type="entry name" value="Sterol-sensing"/>
    <property type="match status" value="1"/>
</dbReference>
<dbReference type="InterPro" id="IPR053958">
    <property type="entry name" value="HMGCR/SNAP/NPC1-like_SSD"/>
</dbReference>
<dbReference type="Gene3D" id="1.20.1640.10">
    <property type="entry name" value="Multidrug efflux transporter AcrB transmembrane domain"/>
    <property type="match status" value="2"/>
</dbReference>
<evidence type="ECO:0000313" key="5">
    <source>
        <dbReference type="Proteomes" id="UP000007266"/>
    </source>
</evidence>
<feature type="domain" description="SSD" evidence="3">
    <location>
        <begin position="318"/>
        <end position="478"/>
    </location>
</feature>
<dbReference type="InterPro" id="IPR051697">
    <property type="entry name" value="Patched_domain-protein"/>
</dbReference>
<reference evidence="4 5" key="1">
    <citation type="journal article" date="2008" name="Nature">
        <title>The genome of the model beetle and pest Tribolium castaneum.</title>
        <authorList>
            <consortium name="Tribolium Genome Sequencing Consortium"/>
            <person name="Richards S."/>
            <person name="Gibbs R.A."/>
            <person name="Weinstock G.M."/>
            <person name="Brown S.J."/>
            <person name="Denell R."/>
            <person name="Beeman R.W."/>
            <person name="Gibbs R."/>
            <person name="Beeman R.W."/>
            <person name="Brown S.J."/>
            <person name="Bucher G."/>
            <person name="Friedrich M."/>
            <person name="Grimmelikhuijzen C.J."/>
            <person name="Klingler M."/>
            <person name="Lorenzen M."/>
            <person name="Richards S."/>
            <person name="Roth S."/>
            <person name="Schroder R."/>
            <person name="Tautz D."/>
            <person name="Zdobnov E.M."/>
            <person name="Muzny D."/>
            <person name="Gibbs R.A."/>
            <person name="Weinstock G.M."/>
            <person name="Attaway T."/>
            <person name="Bell S."/>
            <person name="Buhay C.J."/>
            <person name="Chandrabose M.N."/>
            <person name="Chavez D."/>
            <person name="Clerk-Blankenburg K.P."/>
            <person name="Cree A."/>
            <person name="Dao M."/>
            <person name="Davis C."/>
            <person name="Chacko J."/>
            <person name="Dinh H."/>
            <person name="Dugan-Rocha S."/>
            <person name="Fowler G."/>
            <person name="Garner T.T."/>
            <person name="Garnes J."/>
            <person name="Gnirke A."/>
            <person name="Hawes A."/>
            <person name="Hernandez J."/>
            <person name="Hines S."/>
            <person name="Holder M."/>
            <person name="Hume J."/>
            <person name="Jhangiani S.N."/>
            <person name="Joshi V."/>
            <person name="Khan Z.M."/>
            <person name="Jackson L."/>
            <person name="Kovar C."/>
            <person name="Kowis A."/>
            <person name="Lee S."/>
            <person name="Lewis L.R."/>
            <person name="Margolis J."/>
            <person name="Morgan M."/>
            <person name="Nazareth L.V."/>
            <person name="Nguyen N."/>
            <person name="Okwuonu G."/>
            <person name="Parker D."/>
            <person name="Richards S."/>
            <person name="Ruiz S.J."/>
            <person name="Santibanez J."/>
            <person name="Savard J."/>
            <person name="Scherer S.E."/>
            <person name="Schneider B."/>
            <person name="Sodergren E."/>
            <person name="Tautz D."/>
            <person name="Vattahil S."/>
            <person name="Villasana D."/>
            <person name="White C.S."/>
            <person name="Wright R."/>
            <person name="Park Y."/>
            <person name="Beeman R.W."/>
            <person name="Lord J."/>
            <person name="Oppert B."/>
            <person name="Lorenzen M."/>
            <person name="Brown S."/>
            <person name="Wang L."/>
            <person name="Savard J."/>
            <person name="Tautz D."/>
            <person name="Richards S."/>
            <person name="Weinstock G."/>
            <person name="Gibbs R.A."/>
            <person name="Liu Y."/>
            <person name="Worley K."/>
            <person name="Weinstock G."/>
            <person name="Elsik C.G."/>
            <person name="Reese J.T."/>
            <person name="Elhaik E."/>
            <person name="Landan G."/>
            <person name="Graur D."/>
            <person name="Arensburger P."/>
            <person name="Atkinson P."/>
            <person name="Beeman R.W."/>
            <person name="Beidler J."/>
            <person name="Brown S.J."/>
            <person name="Demuth J.P."/>
            <person name="Drury D.W."/>
            <person name="Du Y.Z."/>
            <person name="Fujiwara H."/>
            <person name="Lorenzen M."/>
            <person name="Maselli V."/>
            <person name="Osanai M."/>
            <person name="Park Y."/>
            <person name="Robertson H.M."/>
            <person name="Tu Z."/>
            <person name="Wang J.J."/>
            <person name="Wang S."/>
            <person name="Richards S."/>
            <person name="Song H."/>
            <person name="Zhang L."/>
            <person name="Sodergren E."/>
            <person name="Werner D."/>
            <person name="Stanke M."/>
            <person name="Morgenstern B."/>
            <person name="Solovyev V."/>
            <person name="Kosarev P."/>
            <person name="Brown G."/>
            <person name="Chen H.C."/>
            <person name="Ermolaeva O."/>
            <person name="Hlavina W."/>
            <person name="Kapustin Y."/>
            <person name="Kiryutin B."/>
            <person name="Kitts P."/>
            <person name="Maglott D."/>
            <person name="Pruitt K."/>
            <person name="Sapojnikov V."/>
            <person name="Souvorov A."/>
            <person name="Mackey A.J."/>
            <person name="Waterhouse R.M."/>
            <person name="Wyder S."/>
            <person name="Zdobnov E.M."/>
            <person name="Zdobnov E.M."/>
            <person name="Wyder S."/>
            <person name="Kriventseva E.V."/>
            <person name="Kadowaki T."/>
            <person name="Bork P."/>
            <person name="Aranda M."/>
            <person name="Bao R."/>
            <person name="Beermann A."/>
            <person name="Berns N."/>
            <person name="Bolognesi R."/>
            <person name="Bonneton F."/>
            <person name="Bopp D."/>
            <person name="Brown S.J."/>
            <person name="Bucher G."/>
            <person name="Butts T."/>
            <person name="Chaumot A."/>
            <person name="Denell R.E."/>
            <person name="Ferrier D.E."/>
            <person name="Friedrich M."/>
            <person name="Gordon C.M."/>
            <person name="Jindra M."/>
            <person name="Klingler M."/>
            <person name="Lan Q."/>
            <person name="Lattorff H.M."/>
            <person name="Laudet V."/>
            <person name="von Levetsow C."/>
            <person name="Liu Z."/>
            <person name="Lutz R."/>
            <person name="Lynch J.A."/>
            <person name="da Fonseca R.N."/>
            <person name="Posnien N."/>
            <person name="Reuter R."/>
            <person name="Roth S."/>
            <person name="Savard J."/>
            <person name="Schinko J.B."/>
            <person name="Schmitt C."/>
            <person name="Schoppmeier M."/>
            <person name="Schroder R."/>
            <person name="Shippy T.D."/>
            <person name="Simonnet F."/>
            <person name="Marques-Souza H."/>
            <person name="Tautz D."/>
            <person name="Tomoyasu Y."/>
            <person name="Trauner J."/>
            <person name="Van der Zee M."/>
            <person name="Vervoort M."/>
            <person name="Wittkopp N."/>
            <person name="Wimmer E.A."/>
            <person name="Yang X."/>
            <person name="Jones A.K."/>
            <person name="Sattelle D.B."/>
            <person name="Ebert P.R."/>
            <person name="Nelson D."/>
            <person name="Scott J.G."/>
            <person name="Beeman R.W."/>
            <person name="Muthukrishnan S."/>
            <person name="Kramer K.J."/>
            <person name="Arakane Y."/>
            <person name="Beeman R.W."/>
            <person name="Zhu Q."/>
            <person name="Hogenkamp D."/>
            <person name="Dixit R."/>
            <person name="Oppert B."/>
            <person name="Jiang H."/>
            <person name="Zou Z."/>
            <person name="Marshall J."/>
            <person name="Elpidina E."/>
            <person name="Vinokurov K."/>
            <person name="Oppert C."/>
            <person name="Zou Z."/>
            <person name="Evans J."/>
            <person name="Lu Z."/>
            <person name="Zhao P."/>
            <person name="Sumathipala N."/>
            <person name="Altincicek B."/>
            <person name="Vilcinskas A."/>
            <person name="Williams M."/>
            <person name="Hultmark D."/>
            <person name="Hetru C."/>
            <person name="Jiang H."/>
            <person name="Grimmelikhuijzen C.J."/>
            <person name="Hauser F."/>
            <person name="Cazzamali G."/>
            <person name="Williamson M."/>
            <person name="Park Y."/>
            <person name="Li B."/>
            <person name="Tanaka Y."/>
            <person name="Predel R."/>
            <person name="Neupert S."/>
            <person name="Schachtner J."/>
            <person name="Verleyen P."/>
            <person name="Raible F."/>
            <person name="Bork P."/>
            <person name="Friedrich M."/>
            <person name="Walden K.K."/>
            <person name="Robertson H.M."/>
            <person name="Angeli S."/>
            <person name="Foret S."/>
            <person name="Bucher G."/>
            <person name="Schuetz S."/>
            <person name="Maleszka R."/>
            <person name="Wimmer E.A."/>
            <person name="Beeman R.W."/>
            <person name="Lorenzen M."/>
            <person name="Tomoyasu Y."/>
            <person name="Miller S.C."/>
            <person name="Grossmann D."/>
            <person name="Bucher G."/>
        </authorList>
    </citation>
    <scope>NUCLEOTIDE SEQUENCE [LARGE SCALE GENOMIC DNA]</scope>
    <source>
        <strain evidence="4 5">Georgia GA2</strain>
    </source>
</reference>
<feature type="transmembrane region" description="Helical" evidence="2">
    <location>
        <begin position="349"/>
        <end position="375"/>
    </location>
</feature>
<sequence>MSSKKAPSLNWYQRFTYTVVNFTEYVFYNLGRRVGQNPKKTILICWIFVFLSSLGFLRFHQEKNPMKLWVPRNSKFVKDTEWLMQKFQLGYRPQVVQIVANDVLTPEVFQQLLELDFSVDSARTGKNVTWSDVCFTIPKVNKELIRLMEGDNKGNSSEKDPSVTMNAALYCSFVEIMENECFKKSILELWDYNPSVINQLTKPDILSTLNNYDENAIMGRFKNYKELLGGVTYNETGHIVAAKSLQNFWMVSVNFTTVDMDKTGNNAGTADWASEDALEWESEFLKTVEDFRYESNLTFFYTASRSFGDISNATMFQDIGILCIGIFIMVIYVQFVISKFNWLEARVTLGCIGLLTVGMAFIVGCGLCSLIGISYGPVHTSLPFLLMGLGIDDMFVIMACWEELTKEQKKLPVSERIGLMLKHAGVSITVTSVTDILAFIIGASTILPSLESYCLYAAFCVFMTFIFAVTFFTACFVLDQERIERKQNGIIVCLKHENYEANECSQRQISNRFFHYVYSKAVLTTTGKTVVILITVICLGFSLESIRKLEQRFDPTWFIPQSTYFADYLRARKTYFPTSGAELLNIKRMVGELANHSDIALGVVSWVDPFRNFVRTNFHTDIYQEVLSDTYFSLYLSMFLFSARNAEYQANFRFERPLECGVAAPNIIMSSIDFHFNQFKGPEEYLPAMHTVQDVATSSNFSTGDGFITVWSKVFATWITDELIETEVMRNLQLALLCVMVCTALLIADLQACFWIFICVLLTMVNVCGFMQRWGLTIDLVSCIGLELAIGLCVDYATHIGHTFLTIKDGTRRERALKTVTSIGSAVVYGGISTLIGVFMLSQSEAYTFQSFFKIFFLVIVFGLFHGVVLLPVILSWVGPRPYNVGTIVRQSDTEMT</sequence>
<feature type="transmembrane region" description="Helical" evidence="2">
    <location>
        <begin position="319"/>
        <end position="337"/>
    </location>
</feature>
<protein>
    <submittedName>
        <fullName evidence="4">Patched domain-containing protein 3-like protein</fullName>
    </submittedName>
</protein>
<reference evidence="4 5" key="2">
    <citation type="journal article" date="2010" name="Nucleic Acids Res.">
        <title>BeetleBase in 2010: revisions to provide comprehensive genomic information for Tribolium castaneum.</title>
        <authorList>
            <person name="Kim H.S."/>
            <person name="Murphy T."/>
            <person name="Xia J."/>
            <person name="Caragea D."/>
            <person name="Park Y."/>
            <person name="Beeman R.W."/>
            <person name="Lorenzen M.D."/>
            <person name="Butcher S."/>
            <person name="Manak J.R."/>
            <person name="Brown S.J."/>
        </authorList>
    </citation>
    <scope>GENOME REANNOTATION</scope>
    <source>
        <strain evidence="4 5">Georgia GA2</strain>
    </source>
</reference>
<feature type="transmembrane region" description="Helical" evidence="2">
    <location>
        <begin position="819"/>
        <end position="841"/>
    </location>
</feature>
<name>A0A139WPN2_TRICA</name>
<dbReference type="InterPro" id="IPR000731">
    <property type="entry name" value="SSD"/>
</dbReference>
<dbReference type="STRING" id="7070.A0A139WPN2"/>
<evidence type="ECO:0000256" key="1">
    <source>
        <dbReference type="ARBA" id="ARBA00005585"/>
    </source>
</evidence>
<dbReference type="GO" id="GO:0016020">
    <property type="term" value="C:membrane"/>
    <property type="evidence" value="ECO:0000318"/>
    <property type="project" value="GO_Central"/>
</dbReference>
<dbReference type="Proteomes" id="UP000007266">
    <property type="component" value="Linkage group 1"/>
</dbReference>
<feature type="transmembrane region" description="Helical" evidence="2">
    <location>
        <begin position="41"/>
        <end position="59"/>
    </location>
</feature>
<dbReference type="OMA" id="WVTDEII"/>
<comment type="similarity">
    <text evidence="1">Belongs to the patched family.</text>
</comment>
<keyword evidence="2" id="KW-0812">Transmembrane</keyword>
<evidence type="ECO:0000256" key="2">
    <source>
        <dbReference type="SAM" id="Phobius"/>
    </source>
</evidence>
<evidence type="ECO:0000259" key="3">
    <source>
        <dbReference type="PROSITE" id="PS50156"/>
    </source>
</evidence>
<gene>
    <name evidence="4" type="primary">AUGUSTUS-3.0.2_34533</name>
    <name evidence="4" type="ORF">TcasGA2_TC034533</name>
</gene>
<feature type="transmembrane region" description="Helical" evidence="2">
    <location>
        <begin position="421"/>
        <end position="443"/>
    </location>
</feature>
<evidence type="ECO:0000313" key="4">
    <source>
        <dbReference type="EMBL" id="KYB29857.1"/>
    </source>
</evidence>
<keyword evidence="5" id="KW-1185">Reference proteome</keyword>
<dbReference type="PROSITE" id="PS50156">
    <property type="entry name" value="SSD"/>
    <property type="match status" value="1"/>
</dbReference>
<dbReference type="eggNOG" id="KOG1934">
    <property type="taxonomic scope" value="Eukaryota"/>
</dbReference>
<dbReference type="PANTHER" id="PTHR10796">
    <property type="entry name" value="PATCHED-RELATED"/>
    <property type="match status" value="1"/>
</dbReference>
<dbReference type="EMBL" id="KQ971307">
    <property type="protein sequence ID" value="KYB29857.1"/>
    <property type="molecule type" value="Genomic_DNA"/>
</dbReference>